<protein>
    <recommendedName>
        <fullName evidence="6">Endonuclease/exonuclease/phosphatase domain-containing protein</fullName>
    </recommendedName>
</protein>
<feature type="binding site" evidence="5">
    <location>
        <position position="12"/>
    </location>
    <ligand>
        <name>Mg(2+)</name>
        <dbReference type="ChEBI" id="CHEBI:18420"/>
        <label>1</label>
    </ligand>
</feature>
<gene>
    <name evidence="7" type="ORF">BRADI_3g28308v3</name>
</gene>
<dbReference type="PANTHER" id="PTHR22748:SF19">
    <property type="entry name" value="ENDONUCLEASE_EXONUCLEASE_PHOSPHATASE DOMAIN-CONTAINING PROTEIN"/>
    <property type="match status" value="1"/>
</dbReference>
<evidence type="ECO:0000313" key="8">
    <source>
        <dbReference type="EnsemblPlants" id="PNT67510"/>
    </source>
</evidence>
<organism evidence="7">
    <name type="scientific">Brachypodium distachyon</name>
    <name type="common">Purple false brome</name>
    <name type="synonym">Trachynia distachya</name>
    <dbReference type="NCBI Taxonomy" id="15368"/>
    <lineage>
        <taxon>Eukaryota</taxon>
        <taxon>Viridiplantae</taxon>
        <taxon>Streptophyta</taxon>
        <taxon>Embryophyta</taxon>
        <taxon>Tracheophyta</taxon>
        <taxon>Spermatophyta</taxon>
        <taxon>Magnoliopsida</taxon>
        <taxon>Liliopsida</taxon>
        <taxon>Poales</taxon>
        <taxon>Poaceae</taxon>
        <taxon>BOP clade</taxon>
        <taxon>Pooideae</taxon>
        <taxon>Stipodae</taxon>
        <taxon>Brachypodieae</taxon>
        <taxon>Brachypodium</taxon>
    </lineage>
</organism>
<keyword evidence="9" id="KW-1185">Reference proteome</keyword>
<reference evidence="7" key="2">
    <citation type="submission" date="2017-06" db="EMBL/GenBank/DDBJ databases">
        <title>WGS assembly of Brachypodium distachyon.</title>
        <authorList>
            <consortium name="The International Brachypodium Initiative"/>
            <person name="Lucas S."/>
            <person name="Harmon-Smith M."/>
            <person name="Lail K."/>
            <person name="Tice H."/>
            <person name="Grimwood J."/>
            <person name="Bruce D."/>
            <person name="Barry K."/>
            <person name="Shu S."/>
            <person name="Lindquist E."/>
            <person name="Wang M."/>
            <person name="Pitluck S."/>
            <person name="Vogel J.P."/>
            <person name="Garvin D.F."/>
            <person name="Mockler T.C."/>
            <person name="Schmutz J."/>
            <person name="Rokhsar D."/>
            <person name="Bevan M.W."/>
        </authorList>
    </citation>
    <scope>NUCLEOTIDE SEQUENCE</scope>
    <source>
        <strain evidence="7">Bd21</strain>
    </source>
</reference>
<dbReference type="InParanoid" id="A0A2K2CZQ2"/>
<keyword evidence="5" id="KW-0464">Manganese</keyword>
<comment type="similarity">
    <text evidence="1">Belongs to the DNA repair enzymes AP/ExoA family.</text>
</comment>
<dbReference type="Pfam" id="PF03372">
    <property type="entry name" value="Exo_endo_phos"/>
    <property type="match status" value="1"/>
</dbReference>
<dbReference type="GO" id="GO:0008311">
    <property type="term" value="F:double-stranded DNA 3'-5' DNA exonuclease activity"/>
    <property type="evidence" value="ECO:0000318"/>
    <property type="project" value="GO_Central"/>
</dbReference>
<evidence type="ECO:0000256" key="3">
    <source>
        <dbReference type="ARBA" id="ARBA00022801"/>
    </source>
</evidence>
<dbReference type="InterPro" id="IPR004808">
    <property type="entry name" value="AP_endonuc_1"/>
</dbReference>
<dbReference type="InterPro" id="IPR036691">
    <property type="entry name" value="Endo/exonu/phosph_ase_sf"/>
</dbReference>
<dbReference type="Gramene" id="PNT67510">
    <property type="protein sequence ID" value="PNT67510"/>
    <property type="gene ID" value="BRADI_3g28308v3"/>
</dbReference>
<keyword evidence="3" id="KW-0378">Hydrolase</keyword>
<dbReference type="GO" id="GO:0046872">
    <property type="term" value="F:metal ion binding"/>
    <property type="evidence" value="ECO:0007669"/>
    <property type="project" value="UniProtKB-KW"/>
</dbReference>
<dbReference type="PANTHER" id="PTHR22748">
    <property type="entry name" value="AP ENDONUCLEASE"/>
    <property type="match status" value="1"/>
</dbReference>
<dbReference type="Proteomes" id="UP000008810">
    <property type="component" value="Chromosome 3"/>
</dbReference>
<dbReference type="InterPro" id="IPR005135">
    <property type="entry name" value="Endo/exonuclease/phosphatase"/>
</dbReference>
<evidence type="ECO:0000256" key="1">
    <source>
        <dbReference type="ARBA" id="ARBA00007092"/>
    </source>
</evidence>
<proteinExistence type="inferred from homology"/>
<sequence>MADTNVNILVWNVRGLNSRAKHIDVRQVVASSGACIIGLQETKLSVVSQYLLDEFLGPEFDSFFYLPATGTRGGIILAWKGAAVRLANPHVSSGAVTASVLAGSGGPWWITIVYGP</sequence>
<dbReference type="EnsemblPlants" id="PNT67510">
    <property type="protein sequence ID" value="PNT67510"/>
    <property type="gene ID" value="BRADI_3g28308v3"/>
</dbReference>
<reference evidence="7 8" key="1">
    <citation type="journal article" date="2010" name="Nature">
        <title>Genome sequencing and analysis of the model grass Brachypodium distachyon.</title>
        <authorList>
            <consortium name="International Brachypodium Initiative"/>
        </authorList>
    </citation>
    <scope>NUCLEOTIDE SEQUENCE [LARGE SCALE GENOMIC DNA]</scope>
    <source>
        <strain evidence="7 8">Bd21</strain>
    </source>
</reference>
<reference evidence="8" key="3">
    <citation type="submission" date="2018-08" db="UniProtKB">
        <authorList>
            <consortium name="EnsemblPlants"/>
        </authorList>
    </citation>
    <scope>IDENTIFICATION</scope>
    <source>
        <strain evidence="8">cv. Bd21</strain>
    </source>
</reference>
<keyword evidence="2 5" id="KW-0479">Metal-binding</keyword>
<dbReference type="EMBL" id="CM000882">
    <property type="protein sequence ID" value="PNT67510.1"/>
    <property type="molecule type" value="Genomic_DNA"/>
</dbReference>
<dbReference type="AlphaFoldDB" id="A0A2K2CZQ2"/>
<dbReference type="Gene3D" id="3.60.10.10">
    <property type="entry name" value="Endonuclease/exonuclease/phosphatase"/>
    <property type="match status" value="1"/>
</dbReference>
<evidence type="ECO:0000313" key="7">
    <source>
        <dbReference type="EMBL" id="PNT67510.1"/>
    </source>
</evidence>
<comment type="cofactor">
    <cofactor evidence="5">
        <name>Mg(2+)</name>
        <dbReference type="ChEBI" id="CHEBI:18420"/>
    </cofactor>
    <cofactor evidence="5">
        <name>Mn(2+)</name>
        <dbReference type="ChEBI" id="CHEBI:29035"/>
    </cofactor>
    <text evidence="5">Probably binds two magnesium or manganese ions per subunit.</text>
</comment>
<evidence type="ECO:0000259" key="6">
    <source>
        <dbReference type="Pfam" id="PF03372"/>
    </source>
</evidence>
<dbReference type="GO" id="GO:0005634">
    <property type="term" value="C:nucleus"/>
    <property type="evidence" value="ECO:0000318"/>
    <property type="project" value="GO_Central"/>
</dbReference>
<evidence type="ECO:0000256" key="5">
    <source>
        <dbReference type="PIRSR" id="PIRSR604808-2"/>
    </source>
</evidence>
<evidence type="ECO:0000256" key="4">
    <source>
        <dbReference type="ARBA" id="ARBA00022842"/>
    </source>
</evidence>
<evidence type="ECO:0000256" key="2">
    <source>
        <dbReference type="ARBA" id="ARBA00022723"/>
    </source>
</evidence>
<accession>A0A2K2CZQ2</accession>
<dbReference type="GO" id="GO:0008081">
    <property type="term" value="F:phosphoric diester hydrolase activity"/>
    <property type="evidence" value="ECO:0000318"/>
    <property type="project" value="GO_Central"/>
</dbReference>
<dbReference type="GO" id="GO:0006284">
    <property type="term" value="P:base-excision repair"/>
    <property type="evidence" value="ECO:0000318"/>
    <property type="project" value="GO_Central"/>
</dbReference>
<dbReference type="SUPFAM" id="SSF56219">
    <property type="entry name" value="DNase I-like"/>
    <property type="match status" value="1"/>
</dbReference>
<dbReference type="GO" id="GO:0003906">
    <property type="term" value="F:DNA-(apurinic or apyrimidinic site) endonuclease activity"/>
    <property type="evidence" value="ECO:0000318"/>
    <property type="project" value="GO_Central"/>
</dbReference>
<feature type="domain" description="Endonuclease/exonuclease/phosphatase" evidence="6">
    <location>
        <begin position="10"/>
        <end position="86"/>
    </location>
</feature>
<evidence type="ECO:0000313" key="9">
    <source>
        <dbReference type="Proteomes" id="UP000008810"/>
    </source>
</evidence>
<dbReference type="OrthoDB" id="689641at2759"/>
<name>A0A2K2CZQ2_BRADI</name>
<keyword evidence="4 5" id="KW-0460">Magnesium</keyword>
<feature type="binding site" evidence="5">
    <location>
        <position position="41"/>
    </location>
    <ligand>
        <name>Mg(2+)</name>
        <dbReference type="ChEBI" id="CHEBI:18420"/>
        <label>1</label>
    </ligand>
</feature>